<dbReference type="SMART" id="SM00749">
    <property type="entry name" value="BON"/>
    <property type="match status" value="2"/>
</dbReference>
<dbReference type="EMBL" id="CP071090">
    <property type="protein sequence ID" value="QSQ19057.1"/>
    <property type="molecule type" value="Genomic_DNA"/>
</dbReference>
<dbReference type="InterPro" id="IPR007055">
    <property type="entry name" value="BON_dom"/>
</dbReference>
<proteinExistence type="predicted"/>
<name>A0ABX7NNF6_9BACT</name>
<dbReference type="PANTHER" id="PTHR34606">
    <property type="entry name" value="BON DOMAIN-CONTAINING PROTEIN"/>
    <property type="match status" value="1"/>
</dbReference>
<keyword evidence="3" id="KW-1185">Reference proteome</keyword>
<feature type="domain" description="BON" evidence="1">
    <location>
        <begin position="101"/>
        <end position="169"/>
    </location>
</feature>
<dbReference type="InterPro" id="IPR014004">
    <property type="entry name" value="Transpt-assoc_nodulatn_dom_bac"/>
</dbReference>
<dbReference type="Proteomes" id="UP000662747">
    <property type="component" value="Chromosome"/>
</dbReference>
<protein>
    <submittedName>
        <fullName evidence="2">BON domain-containing protein</fullName>
    </submittedName>
</protein>
<evidence type="ECO:0000313" key="3">
    <source>
        <dbReference type="Proteomes" id="UP000662747"/>
    </source>
</evidence>
<evidence type="ECO:0000313" key="2">
    <source>
        <dbReference type="EMBL" id="QSQ19057.1"/>
    </source>
</evidence>
<reference evidence="2 3" key="1">
    <citation type="submission" date="2021-02" db="EMBL/GenBank/DDBJ databases">
        <title>De Novo genome assembly of isolated myxobacteria.</title>
        <authorList>
            <person name="Stevens D.C."/>
        </authorList>
    </citation>
    <scope>NUCLEOTIDE SEQUENCE [LARGE SCALE GENOMIC DNA]</scope>
    <source>
        <strain evidence="3">SCPEA02</strain>
    </source>
</reference>
<feature type="domain" description="BON" evidence="1">
    <location>
        <begin position="174"/>
        <end position="242"/>
    </location>
</feature>
<dbReference type="Gene3D" id="3.40.1520.20">
    <property type="match status" value="1"/>
</dbReference>
<sequence length="242" mass="26220">MATPEELTRAVHLALGSEPRIGVAHHPIRLGMEWGDLVMEGEVEDVAAKKLALERAAAIPGVDRIIDKLRVRPARKMTDGQVLQHACDALLGEPAMQHIGVRVRDGKEVRDLRVAPPGSRGGTLEVRVEDGVVTLDGDVGGLGAKRLAEVLVWWIPGVRDVVNGLGVDPREQDNDGEMAESVRIALEKDPLVDAGSIQVATRHGVVTLTGAVPSSEQRHIAEMDAWYVWGVDRVVNRLQVVH</sequence>
<dbReference type="Gene3D" id="3.30.1340.30">
    <property type="match status" value="2"/>
</dbReference>
<dbReference type="InterPro" id="IPR051686">
    <property type="entry name" value="Lipoprotein_DolP"/>
</dbReference>
<dbReference type="Pfam" id="PF04972">
    <property type="entry name" value="BON"/>
    <property type="match status" value="3"/>
</dbReference>
<feature type="domain" description="BON" evidence="1">
    <location>
        <begin position="3"/>
        <end position="73"/>
    </location>
</feature>
<dbReference type="RefSeq" id="WP_206720645.1">
    <property type="nucleotide sequence ID" value="NZ_CP071090.1"/>
</dbReference>
<gene>
    <name evidence="2" type="ORF">JY651_27315</name>
</gene>
<organism evidence="2 3">
    <name type="scientific">Pyxidicoccus parkwayensis</name>
    <dbReference type="NCBI Taxonomy" id="2813578"/>
    <lineage>
        <taxon>Bacteria</taxon>
        <taxon>Pseudomonadati</taxon>
        <taxon>Myxococcota</taxon>
        <taxon>Myxococcia</taxon>
        <taxon>Myxococcales</taxon>
        <taxon>Cystobacterineae</taxon>
        <taxon>Myxococcaceae</taxon>
        <taxon>Pyxidicoccus</taxon>
    </lineage>
</organism>
<evidence type="ECO:0000259" key="1">
    <source>
        <dbReference type="PROSITE" id="PS50914"/>
    </source>
</evidence>
<accession>A0ABX7NNF6</accession>
<dbReference type="PANTHER" id="PTHR34606:SF15">
    <property type="entry name" value="BON DOMAIN-CONTAINING PROTEIN"/>
    <property type="match status" value="1"/>
</dbReference>
<dbReference type="PROSITE" id="PS50914">
    <property type="entry name" value="BON"/>
    <property type="match status" value="3"/>
</dbReference>